<evidence type="ECO:0000313" key="1">
    <source>
        <dbReference type="EMBL" id="KAI4463638.1"/>
    </source>
</evidence>
<proteinExistence type="predicted"/>
<sequence length="181" mass="20421">MFNFYYTGGKRRAEYTEPSSNKRKLLELHEQYKNTPMPDLYRPPTMNISPVHTSVKDEPDASRSPFMIDQQYPMDYPMQFPPNIPSTSTAQPVQQLPSFNAAWGGPSTSYGIHLPNIPLVPDTGITFTDMDSLRQITINSDDLPVTSLTNMSLTDIPPDGMIDSLDRLANHEADRHLSPHQ</sequence>
<protein>
    <submittedName>
        <fullName evidence="1">Hect domain ubiquitin-protein ligase</fullName>
    </submittedName>
</protein>
<organism evidence="1 2">
    <name type="scientific">Holotrichia oblita</name>
    <name type="common">Chafer beetle</name>
    <dbReference type="NCBI Taxonomy" id="644536"/>
    <lineage>
        <taxon>Eukaryota</taxon>
        <taxon>Metazoa</taxon>
        <taxon>Ecdysozoa</taxon>
        <taxon>Arthropoda</taxon>
        <taxon>Hexapoda</taxon>
        <taxon>Insecta</taxon>
        <taxon>Pterygota</taxon>
        <taxon>Neoptera</taxon>
        <taxon>Endopterygota</taxon>
        <taxon>Coleoptera</taxon>
        <taxon>Polyphaga</taxon>
        <taxon>Scarabaeiformia</taxon>
        <taxon>Scarabaeidae</taxon>
        <taxon>Melolonthinae</taxon>
        <taxon>Holotrichia</taxon>
    </lineage>
</organism>
<comment type="caution">
    <text evidence="1">The sequence shown here is derived from an EMBL/GenBank/DDBJ whole genome shotgun (WGS) entry which is preliminary data.</text>
</comment>
<gene>
    <name evidence="1" type="ORF">MML48_4g00021890</name>
</gene>
<dbReference type="Proteomes" id="UP001056778">
    <property type="component" value="Chromosome 4"/>
</dbReference>
<reference evidence="1" key="1">
    <citation type="submission" date="2022-04" db="EMBL/GenBank/DDBJ databases">
        <title>Chromosome-scale genome assembly of Holotrichia oblita Faldermann.</title>
        <authorList>
            <person name="Rongchong L."/>
        </authorList>
    </citation>
    <scope>NUCLEOTIDE SEQUENCE</scope>
    <source>
        <strain evidence="1">81SQS9</strain>
    </source>
</reference>
<dbReference type="EMBL" id="CM043018">
    <property type="protein sequence ID" value="KAI4463638.1"/>
    <property type="molecule type" value="Genomic_DNA"/>
</dbReference>
<keyword evidence="1" id="KW-0436">Ligase</keyword>
<evidence type="ECO:0000313" key="2">
    <source>
        <dbReference type="Proteomes" id="UP001056778"/>
    </source>
</evidence>
<name>A0ACB9TA26_HOLOL</name>
<accession>A0ACB9TA26</accession>
<keyword evidence="2" id="KW-1185">Reference proteome</keyword>